<dbReference type="FunFam" id="2.60.40.2860:FF:000015">
    <property type="entry name" value="Transmission-blocking target antigen s230"/>
    <property type="match status" value="1"/>
</dbReference>
<evidence type="ECO:0000256" key="10">
    <source>
        <dbReference type="ARBA" id="ARBA00062992"/>
    </source>
</evidence>
<dbReference type="FunFam" id="2.60.40.2860:FF:000004">
    <property type="entry name" value="Transmission-blocking target antigen S230"/>
    <property type="match status" value="1"/>
</dbReference>
<keyword evidence="5" id="KW-0677">Repeat</keyword>
<feature type="domain" description="6-Cys" evidence="16">
    <location>
        <begin position="1644"/>
        <end position="1792"/>
    </location>
</feature>
<dbReference type="Pfam" id="PF07422">
    <property type="entry name" value="s48_45"/>
    <property type="match status" value="13"/>
</dbReference>
<feature type="compositionally biased region" description="Acidic residues" evidence="14">
    <location>
        <begin position="2070"/>
        <end position="2100"/>
    </location>
</feature>
<sequence length="5175" mass="601621">MDKKRTFYYLFFFFTFLVYVLYFDNIKSVLRSSTKKKKKKKICKSTFYVHEESEEIKSWLRNSNERDKGKKFFIFERLIKERKYICVNKYKRNNKLKWIYKNTYEKTKNICDDYNILFKCIKGIIYDKNKETFFETFFENFWDNIFYMNKYIFNIYYYMFDYTKKVKKKIEGIKENMNIRHNNNYNNIFYVHKFFLFNDDEEKKKRNDDIKINIKLHNNTRKLSVSEENVELKPYIKQGERNETVVNLYEYFTGGVKRSNNNNEIVVTSTEQFHRIVIICFKPTVKHSHIITSPHDALNHIVEENDKIKLSEEIYSIPFYPIYGNLGLKNVITTGIVEFMIPYFSRTQMNFTVTCANGEMNDLYKFEDLIKIRIRIPRNTKKILGLSTNEKDKTVFERIVDNTSNEYRFKSYNNKIVGIKLENSILDPPGCFKTVYEDDKILQLEVFLQYVKCINLDRDNYKIRFFFLPEDFGDEEIEFSCKFTYKKKTSKIIFGLGETSVDKDIFYLEDEHVKLNINQDISGDEPYYSHLNYNGIPYNICNFQYKSEYDSQVCERTIHEFSLFIYNCDTLVGTQIQTTEPITSVKYLNSTYPINKFSDITLLSKDIDIEGLEEAFRNSKFFLTSYINHGPFPLIIECVISNSNKDYQNVYILLHLRTSIKNRSVSFCDFEKVQGYNYLNNYIDGKICNINITSNSVFGFRCPSNSIKEPKDCFSQVYIDKKVYKLNDKLSNKLILYSMKQENLAIAGFNNYISNSFSFECYCIDKNQTYSSYERTSGEDIFNHIVKRIHVHYKNYDELYDYNIHDKITYEPIMKNPPITYLCDFLNKKQILQPLNNKTKNYICTIWYPKPLNYIALNCPTNRRDEQNDQTISEVYNSLQKDLLKPTGIEQQIDQKKKELNLLFNKRNIYSNLYHLPKNAPKRTINKNGLNIVNIDEIIPGILIKDVINMKLEDVIKPDLLTPTSFLHKTYNTNKSYLFSTRNKSTSVFNTPSIYTPLTHTSFSISPKSVPLAKSRIEETHSSSNTYEQYIGKRNSIENGFFIFQLPPYLKKNQTIEFACINDSTIKNKNVGNNGIMTIHLKSFGNPIEGCYFYKNSAKYNYLKKSIKIDDLKKEECTIRSDGEIEFVGIMCPYENNLYLTPSSCFLKTYDNTDNLVELLDINENFEYYSNDKGISYLKIPQEFLNHVHLFCYCNVDKDSVSDTNVLVKKENKISLELNYSNKGFNIIKTIDYQYEADILIGYSYYFKRVTPIYRKKHICDFTTEDNSLEPESEDKMIYSCYLSLENNLNFIEVKCPKNKKSSNSEWLFKYGTFDKSSEIMEDDENIKKYEHMKYMPEDKDEIIYLFKKQKLEDILPGVIIFDKNRYFFEKGNFSFVTPLIVKEDVTIKLLCDNSETKIDDKIGKKGIILIKIPQHITDKKFYGCDFSGDSNKKSSFYYTSVYDLKTQNQYCEVKLKENIIISLNCPNGNINPNNCFNNVFLKTNMNEQIHEKIQNIFDQVKVINTKSHVLLNSSSTFLIISKITKKELNFFCTCHHNETKNVGTIYIKNEDIINFSKAYNKESSILQYIDVTPYYLKDTYICDFTQNHYSISFDTSVNVQNVLERYLKILSDLYNTHEEFTYFSIHLKLKKEIMKKKYIDYLKKKINEYKEKETSDKIKRVTLSTNDNINTILVYRCNIDLGSFDKFKIKCPSKLNEEEVENNKLYPNLIYSSNLGLDETDMLNGLTKLLYGSVLINKTEKNVSFFEKGELELIISPYTDSSKNIIFSCENVPRNLSKGIIGSASIFIKKNDNKILGCDFIDTPSTLSSASTLESSYGSHASSPLSSSHHVLHNDNQGHDVHMINHIDISNKKNSFEFEIELIEGKNTYCNIEAIENDIVGFSCPYNFLTTPSDCFESIQIEGVDKELETHKLEKLLKGVKILNNDIYKYNFTPSYIILPKKIKKSLKIFCRCNSVKLIKTGIIQINIIGDDLNNWFKKEITHNIFAYQKMDYFYDFSKGPTNISSENVLGISTMSLMSSNKKVSRKKNHKEENRTQQNVYKEIENDHKNINENVNKYDNLPVTLLSSDEGDGYQADEDIGGEDDAEDVDGEGDDEDDNILNPLRTKQVYDIIVAASEFSKIEVVCPLRNSSQFRQSKISPENFFEYVYVLEDKNDDKRKRSIEENEKLVKAILEGKKNIDGHIINIEDINNKKSSKNASVEYDDMGNKIFISIISEKPKAVIGDNISSSRSSVHISNNIMNSSFQSNIHPDPITSDTTTSEYEQYNSYFKDILVIKNINEVISFANIKIDINEQTYSSSLHIPPLILKDAEFLISCDNSLTLNENTRGKTATVKIKVKSNFLKIYGCDFVGEFSTHFLFSKKWDDIPKNYICKINIQDDMLIGLACPSFTKLHPPDCFENIIVNQNVYKKNIIMETKNMFFYKQNDKPILSFVHVKKILVETFLCKCYQVTKADYKEVTIQILYEPYVMGTPKYTLEKSIIQYRQGEIYPFGDEEEKDEGGESFTYEKSEVDKTDLFKFIEGGEGDDVYKVDGSKVLLDDDTISRVSKKHTARDGEYGEYGEAVEDGENVIKIIRSVLQSGALPSVGVDELDKIDLSYETTESGDTAVSEDSYDKYASNNTNKEYVCDFTDQLKPTESSPKVKKCEVKVNEPLIKVKIICPLKGSVEKLYDNIEYVPKKSPYVVLTKEETKLKEKLLSKLIYGLLISPTVNEKENNFKEGVIEFTLPPVVHKATVFYFICDNSKTEDDNKKGNRGIVEVYVEPYGNKINGCAFLDEDEEEEKYGNQIEEDEHNEKIKMKTFFTQNIYKKNNIYPCYMKLYSGDIGGILFPKNIKSTTCFEEMIPYNKEIKWNKENKSLGNLVNNSVVYNKEMNAKYFNVQYVHIPTSYKDTLNLFCSIILKEEESNLISTSYLVYVSINEELNFSLFDFYESFVPIKKTIQVAQKNVNNKEHDYTCDFTDKLDKTVPSTANGKKLFICRKHLKEFDTFTLKCNVNKTQYPNIEIFPKTLKDKKEVLKLDLDIQYQMFSKFFKFNTQNAKYLNLYPYYLIFPFNHIGKKELKNNPTYKNHKDVKYFEQSSVLSPLSSADSLGKLLNFLDTQETVCLTEKIRYLNLSMNELGSDNNTFSVTFQVPPYIDIKEPFYFMFGCNNNKGEGNIGIVELLISKQEEKIKGCNFHESKLDYFNENISSDTHECTLHAYENDIIGFNCLETTYPNEVEVEVEDAEISLQPENCFNNVYKGLNSVDITTILKNAQTYNINNKKTPTFLKIPPYNLLEDVEISCKCTIEQVVKKIKVIITKNDTVLLKREVQSESTLDDKIYKCEHENFINPRVNKTFDENVEYKCNIKIENFFNYIQIFCPAKDLGIYKNIQMYYDIVKPTRVPQFKKFNNEELHKLIPNSEMLHKTKEMLILYNEEKVDLLHFYVFLPIYIKDIYEFNIVCDNSKTMWKNQLGGKVIYHITVSKREQKVKGCSFDNEHAHMFSYNKTNVKNCIIDAKPKDLIGFVCPSGTLKLTNCFKDAIVHTNLTNINGILYLKNNLANFTYKHQFNYMEIPALMDNDISFKCICVDLKKKKYNVKSPLGPKVLRALYKKLNIKFDKYVTGTDQNKYLMTYMDLHLSHKRNYLKELFHDLGKKKPADTDANPESIIESLSINESNESGPFPTGDVDAEHLILEGYDTWESLYDEQLEEVIYNDIKSLELKDIEQYVLQVNLKAPKLMMSAQIHNNRHVCDFSKNNLIVPESLKKKEELGGNPVNIHCYALLKPLDTLYVKCPTSKDNYEAAKVNISENDNEYELQVISLIEKRFHNFETLESKKPGNGDVVVHNGVVDTGPVLDNSTFEKYFKNIKIKPDKFFEKVINENDDTEEEKDLESILPGAIVSPMKVLKKKDPFTSYAAFVVPPIVPKDLHFKVECNNTEYKDENQYISGYNGIIHIDISNSNRKINGCDFSTNNSSILTSSVKLVNGETKNCEININNNEVFGIICDNETNLDPEKCFHEIYSKDNKTVKKFREVIPNIDIFSLHNSNKKKVAYAKVPLDYINKLLFSCSCKTSHTNTIGTMKVTLNKDEKEEEDFKTAQGIKHNNVHLCNFFDNPELTFDNNKIVLCKIDAELFSEVIIQLPIFGTKNVEEGVQNEEYKKFSLKPSLVFDDNNNDIKVIGKEKNEVSISLALKGVYGNRIFTFDKNGKKGEGISFFIPPIKQDTDLKFIINETIDNSNIKQRGLIYIFVRKNVSENSFKLCDFTTGSTSLMELNSQVKEKKCTVKIKKGDIFGLKCPKGFAIFPQACFSNVLLEYYKSDYEDSEHVNYYIHKDKKYNLKPKDVIELMDENFRELQNIQQYTGISNITDVLHFKNFNLGNLPLNFKNHYSTAYAKVPDTFNSIINFSCNCYNPEKHVYGTMQVESDNRNFDNIKKNENVIKNFLLPNIEKYALLLDDEERQKKKKQQEEQEEQQEQQEQILKDQDDRLSRHDDYNKNHTYILYDSNEHICDYEKNESLISTLPNDTKKIQKSICKINAKALDVVTIKCPHTKNFTPKDYFPNSSLITNDKKIVITFDKKNFVTYIDPTKKTFSLKDIYIQSFYGVSLDHLNQIKKIHEEWDDVHLFYPPHNVLHNVVLNNHIVNLSSALEGVLFMKSKVTGDETATKKNTTLPTDGVSSILIPPYVKEDITFHLFCGKSTTKKPNKKNTSLALIHIHISSNRNIIHGCDFLYLENQTNDAISNNNNNSYSIFTHNKNTENNLICDISLIPKTVIGIKCPNKKLNPQTCFDEVYYVKQEDVPSKTITADKYNTFSKDKIGNILKNAISINNPDEKDNTYTYLILPEKFEEELIDTKKVLACTCDNKYIIHMKIEKSTMDKIKIDEKKTIGKDICKYDVTTKVATCEIIDTIDSSVLKEHHTVHYSITLLRWDKLIIKYPTNEKTHFENFFVNPFNLKDKVLYNYNKPINIEHILPGAITTDIYDTRTKIKQYILRIPPYVHKDIHFSLEFNNSLSLTKQNQNIIYGNVAKIFIHINQGYKEIHGCDFTGKYSHLFTYSKKPLPNDDDICNVTIGNNTFSGFACLSHFELKPNNCFSSVYDYNEANKVKKLFDLSTKVELDHIKQNTSGYTLSYIIFNKESTKLKFSCTCSSNYSNYTIRITFDPNYIIPEPQSRAIIKYVDLQDKNFAKYLRKL</sequence>
<feature type="domain" description="6-Cys" evidence="16">
    <location>
        <begin position="3730"/>
        <end position="3943"/>
    </location>
</feature>
<feature type="region of interest" description="Disordered" evidence="14">
    <location>
        <begin position="4444"/>
        <end position="4472"/>
    </location>
</feature>
<keyword evidence="6 15" id="KW-0472">Membrane</keyword>
<feature type="domain" description="6-Cys" evidence="16">
    <location>
        <begin position="819"/>
        <end position="1084"/>
    </location>
</feature>
<dbReference type="Proteomes" id="UP000030690">
    <property type="component" value="Unassembled WGS sequence"/>
</dbReference>
<dbReference type="FunFam" id="2.60.40.2860:FF:000007">
    <property type="entry name" value="Transmission-blocking target antigen S230"/>
    <property type="match status" value="1"/>
</dbReference>
<dbReference type="SMART" id="SM00970">
    <property type="entry name" value="s48_45"/>
    <property type="match status" value="15"/>
</dbReference>
<evidence type="ECO:0000256" key="5">
    <source>
        <dbReference type="ARBA" id="ARBA00022737"/>
    </source>
</evidence>
<feature type="compositionally biased region" description="Basic and acidic residues" evidence="14">
    <location>
        <begin position="4462"/>
        <end position="4472"/>
    </location>
</feature>
<organism evidence="17 18">
    <name type="scientific">Plasmodium falciparum Vietnam Oak-Knoll</name>
    <name type="common">FVO</name>
    <dbReference type="NCBI Taxonomy" id="1036723"/>
    <lineage>
        <taxon>Eukaryota</taxon>
        <taxon>Sar</taxon>
        <taxon>Alveolata</taxon>
        <taxon>Apicomplexa</taxon>
        <taxon>Aconoidasida</taxon>
        <taxon>Haemosporida</taxon>
        <taxon>Plasmodiidae</taxon>
        <taxon>Plasmodium</taxon>
        <taxon>Plasmodium (Laverania)</taxon>
    </lineage>
</organism>
<evidence type="ECO:0000256" key="8">
    <source>
        <dbReference type="ARBA" id="ARBA00023180"/>
    </source>
</evidence>
<feature type="domain" description="6-Cys" evidence="16">
    <location>
        <begin position="4488"/>
        <end position="4703"/>
    </location>
</feature>
<feature type="domain" description="6-Cys" evidence="16">
    <location>
        <begin position="1087"/>
        <end position="1219"/>
    </location>
</feature>
<keyword evidence="4" id="KW-0732">Signal</keyword>
<evidence type="ECO:0000256" key="3">
    <source>
        <dbReference type="ARBA" id="ARBA00022475"/>
    </source>
</evidence>
<evidence type="ECO:0000256" key="11">
    <source>
        <dbReference type="ARBA" id="ARBA00068127"/>
    </source>
</evidence>
<proteinExistence type="predicted"/>
<keyword evidence="13" id="KW-0175">Coiled coil</keyword>
<feature type="domain" description="6-Cys" evidence="16">
    <location>
        <begin position="5022"/>
        <end position="5153"/>
    </location>
</feature>
<dbReference type="FunFam" id="2.60.40.2860:FF:000012">
    <property type="entry name" value="Transmission-blocking target antigen S230"/>
    <property type="match status" value="1"/>
</dbReference>
<comment type="function">
    <text evidence="9">Plays an essential role in male gamete fertility. Required for the binding to erythrocytes and thus, for the formation of exflagellation centers.</text>
</comment>
<evidence type="ECO:0000256" key="2">
    <source>
        <dbReference type="ARBA" id="ARBA00004296"/>
    </source>
</evidence>
<feature type="domain" description="6-Cys" evidence="16">
    <location>
        <begin position="2625"/>
        <end position="2766"/>
    </location>
</feature>
<feature type="domain" description="6-Cys" evidence="16">
    <location>
        <begin position="4706"/>
        <end position="4867"/>
    </location>
</feature>
<feature type="domain" description="6-Cys" evidence="16">
    <location>
        <begin position="3321"/>
        <end position="3468"/>
    </location>
</feature>
<dbReference type="FunFam" id="2.60.40.2860:FF:000013">
    <property type="entry name" value="Transmission-blocking target antigen S230"/>
    <property type="match status" value="1"/>
</dbReference>
<dbReference type="InterPro" id="IPR038160">
    <property type="entry name" value="6_CYS_dom_sf"/>
</dbReference>
<dbReference type="InterPro" id="IPR051444">
    <property type="entry name" value="Parasite_Repro/Invasion_Surf"/>
</dbReference>
<dbReference type="EMBL" id="KI925011">
    <property type="protein sequence ID" value="ETW20890.1"/>
    <property type="molecule type" value="Genomic_DNA"/>
</dbReference>
<feature type="domain" description="6-Cys" evidence="16">
    <location>
        <begin position="2769"/>
        <end position="2923"/>
    </location>
</feature>
<keyword evidence="8" id="KW-0325">Glycoprotein</keyword>
<feature type="domain" description="6-Cys" evidence="16">
    <location>
        <begin position="382"/>
        <end position="504"/>
    </location>
</feature>
<feature type="domain" description="6-Cys" evidence="16">
    <location>
        <begin position="3471"/>
        <end position="3596"/>
    </location>
</feature>
<dbReference type="Gene3D" id="2.60.40.2860">
    <property type="match status" value="15"/>
</dbReference>
<evidence type="ECO:0000313" key="18">
    <source>
        <dbReference type="Proteomes" id="UP000030690"/>
    </source>
</evidence>
<dbReference type="PANTHER" id="PTHR38796">
    <property type="match status" value="1"/>
</dbReference>
<feature type="domain" description="6-Cys" evidence="16">
    <location>
        <begin position="3172"/>
        <end position="3311"/>
    </location>
</feature>
<keyword evidence="7" id="KW-1015">Disulfide bond</keyword>
<dbReference type="FunFam" id="2.60.40.2860:FF:000011">
    <property type="entry name" value="Transmission-blocking target antigen S230"/>
    <property type="match status" value="1"/>
</dbReference>
<protein>
    <recommendedName>
        <fullName evidence="12">Gametocyte surface protein P230</fullName>
    </recommendedName>
    <alternativeName>
        <fullName evidence="11">Male gametocyte surface protein P230p</fullName>
    </alternativeName>
</protein>
<dbReference type="FunFam" id="2.60.40.2860:FF:000010">
    <property type="entry name" value="Transmission-blocking target antigen S230"/>
    <property type="match status" value="1"/>
</dbReference>
<accession>A0A024VFA8</accession>
<dbReference type="GO" id="GO:0009986">
    <property type="term" value="C:cell surface"/>
    <property type="evidence" value="ECO:0007669"/>
    <property type="project" value="UniProtKB-SubCell"/>
</dbReference>
<evidence type="ECO:0000256" key="13">
    <source>
        <dbReference type="SAM" id="Coils"/>
    </source>
</evidence>
<dbReference type="FunFam" id="2.60.40.2860:FF:000014">
    <property type="entry name" value="Transmission-blocking target antigen S230"/>
    <property type="match status" value="1"/>
</dbReference>
<feature type="domain" description="6-Cys" evidence="16">
    <location>
        <begin position="2954"/>
        <end position="3169"/>
    </location>
</feature>
<feature type="coiled-coil region" evidence="13">
    <location>
        <begin position="2028"/>
        <end position="2062"/>
    </location>
</feature>
<feature type="domain" description="6-Cys" evidence="16">
    <location>
        <begin position="1256"/>
        <end position="1416"/>
    </location>
</feature>
<feature type="domain" description="6-Cys" evidence="16">
    <location>
        <begin position="4871"/>
        <end position="5019"/>
    </location>
</feature>
<evidence type="ECO:0000256" key="14">
    <source>
        <dbReference type="SAM" id="MobiDB-lite"/>
    </source>
</evidence>
<reference evidence="17 18" key="1">
    <citation type="submission" date="2013-02" db="EMBL/GenBank/DDBJ databases">
        <title>The Genome Annotation of Plasmodium falciparum Vietnam Oak-Knoll (FVO).</title>
        <authorList>
            <consortium name="The Broad Institute Genome Sequencing Platform"/>
            <consortium name="The Broad Institute Genome Sequencing Center for Infectious Disease"/>
            <person name="Neafsey D."/>
            <person name="Hoffman S."/>
            <person name="Volkman S."/>
            <person name="Rosenthal P."/>
            <person name="Walker B."/>
            <person name="Young S.K."/>
            <person name="Zeng Q."/>
            <person name="Gargeya S."/>
            <person name="Fitzgerald M."/>
            <person name="Haas B."/>
            <person name="Abouelleil A."/>
            <person name="Allen A.W."/>
            <person name="Alvarado L."/>
            <person name="Arachchi H.M."/>
            <person name="Berlin A.M."/>
            <person name="Chapman S.B."/>
            <person name="Gainer-Dewar J."/>
            <person name="Goldberg J."/>
            <person name="Griggs A."/>
            <person name="Gujja S."/>
            <person name="Hansen M."/>
            <person name="Howarth C."/>
            <person name="Imamovic A."/>
            <person name="Ireland A."/>
            <person name="Larimer J."/>
            <person name="McCowan C."/>
            <person name="Murphy C."/>
            <person name="Pearson M."/>
            <person name="Poon T.W."/>
            <person name="Priest M."/>
            <person name="Roberts A."/>
            <person name="Saif S."/>
            <person name="Shea T."/>
            <person name="Sisk P."/>
            <person name="Sykes S."/>
            <person name="Wortman J."/>
            <person name="Nusbaum C."/>
            <person name="Birren B."/>
        </authorList>
    </citation>
    <scope>NUCLEOTIDE SEQUENCE [LARGE SCALE GENOMIC DNA]</scope>
    <source>
        <strain evidence="18">Vietnam Oak-Knoll (FVO)</strain>
    </source>
</reference>
<feature type="domain" description="6-Cys" evidence="16">
    <location>
        <begin position="3946"/>
        <end position="4071"/>
    </location>
</feature>
<evidence type="ECO:0000256" key="9">
    <source>
        <dbReference type="ARBA" id="ARBA00058928"/>
    </source>
</evidence>
<feature type="domain" description="6-Cys" evidence="16">
    <location>
        <begin position="1795"/>
        <end position="1972"/>
    </location>
</feature>
<feature type="region of interest" description="Disordered" evidence="14">
    <location>
        <begin position="2069"/>
        <end position="2101"/>
    </location>
</feature>
<evidence type="ECO:0000256" key="1">
    <source>
        <dbReference type="ARBA" id="ARBA00004241"/>
    </source>
</evidence>
<feature type="transmembrane region" description="Helical" evidence="15">
    <location>
        <begin position="7"/>
        <end position="23"/>
    </location>
</feature>
<feature type="domain" description="6-Cys" evidence="16">
    <location>
        <begin position="1421"/>
        <end position="1553"/>
    </location>
</feature>
<evidence type="ECO:0000256" key="15">
    <source>
        <dbReference type="SAM" id="Phobius"/>
    </source>
</evidence>
<evidence type="ECO:0000256" key="4">
    <source>
        <dbReference type="ARBA" id="ARBA00022729"/>
    </source>
</evidence>
<feature type="domain" description="6-Cys" evidence="16">
    <location>
        <begin position="4240"/>
        <end position="4410"/>
    </location>
</feature>
<dbReference type="FunFam" id="2.60.40.2860:FF:000009">
    <property type="entry name" value="Transmission-blocking target antigen S230"/>
    <property type="match status" value="1"/>
</dbReference>
<feature type="domain" description="6-Cys" evidence="16">
    <location>
        <begin position="664"/>
        <end position="788"/>
    </location>
</feature>
<feature type="domain" description="6-Cys" evidence="16">
    <location>
        <begin position="2185"/>
        <end position="2342"/>
    </location>
</feature>
<feature type="domain" description="6-Cys" evidence="16">
    <location>
        <begin position="4088"/>
        <end position="4235"/>
    </location>
</feature>
<evidence type="ECO:0000256" key="7">
    <source>
        <dbReference type="ARBA" id="ARBA00023157"/>
    </source>
</evidence>
<keyword evidence="15" id="KW-0812">Transmembrane</keyword>
<evidence type="ECO:0000259" key="16">
    <source>
        <dbReference type="PROSITE" id="PS51701"/>
    </source>
</evidence>
<dbReference type="GO" id="GO:0005886">
    <property type="term" value="C:plasma membrane"/>
    <property type="evidence" value="ECO:0007669"/>
    <property type="project" value="UniProtKB-SubCell"/>
</dbReference>
<gene>
    <name evidence="17" type="ORF">PFFVO_00222</name>
</gene>
<evidence type="ECO:0000313" key="17">
    <source>
        <dbReference type="EMBL" id="ETW20890.1"/>
    </source>
</evidence>
<keyword evidence="3" id="KW-1003">Cell membrane</keyword>
<comment type="subunit">
    <text evidence="10">Heterodimer; heterodimerizes with PF45/48.</text>
</comment>
<name>A0A024VFA8_PLAFA</name>
<comment type="subcellular location">
    <subcellularLocation>
        <location evidence="2">Cell membrane</location>
        <topology evidence="2">Peripheral membrane protein</topology>
        <orientation evidence="2">Extracellular side</orientation>
    </subcellularLocation>
    <subcellularLocation>
        <location evidence="1">Cell surface</location>
    </subcellularLocation>
</comment>
<evidence type="ECO:0000256" key="12">
    <source>
        <dbReference type="ARBA" id="ARBA00070060"/>
    </source>
</evidence>
<keyword evidence="15" id="KW-1133">Transmembrane helix</keyword>
<evidence type="ECO:0000256" key="6">
    <source>
        <dbReference type="ARBA" id="ARBA00023136"/>
    </source>
</evidence>
<dbReference type="InterPro" id="IPR010884">
    <property type="entry name" value="6_CYS_dom"/>
</dbReference>
<dbReference type="OrthoDB" id="369933at2759"/>
<reference evidence="17 18" key="2">
    <citation type="submission" date="2013-02" db="EMBL/GenBank/DDBJ databases">
        <title>The Genome Sequence of Plasmodium falciparum Vietnam Oak-Knoll (FVO).</title>
        <authorList>
            <consortium name="The Broad Institute Genome Sequencing Platform"/>
            <consortium name="The Broad Institute Genome Sequencing Center for Infectious Disease"/>
            <person name="Neafsey D."/>
            <person name="Cheeseman I."/>
            <person name="Volkman S."/>
            <person name="Adams J."/>
            <person name="Walker B."/>
            <person name="Young S.K."/>
            <person name="Zeng Q."/>
            <person name="Gargeya S."/>
            <person name="Fitzgerald M."/>
            <person name="Haas B."/>
            <person name="Abouelleil A."/>
            <person name="Alvarado L."/>
            <person name="Arachchi H.M."/>
            <person name="Berlin A.M."/>
            <person name="Chapman S.B."/>
            <person name="Dewar J."/>
            <person name="Goldberg J."/>
            <person name="Griggs A."/>
            <person name="Gujja S."/>
            <person name="Hansen M."/>
            <person name="Howarth C."/>
            <person name="Imamovic A."/>
            <person name="Larimer J."/>
            <person name="McCowan C."/>
            <person name="Murphy C."/>
            <person name="Neiman D."/>
            <person name="Pearson M."/>
            <person name="Priest M."/>
            <person name="Roberts A."/>
            <person name="Saif S."/>
            <person name="Shea T."/>
            <person name="Sisk P."/>
            <person name="Sykes S."/>
            <person name="Wortman J."/>
            <person name="Nusbaum C."/>
            <person name="Birren B."/>
        </authorList>
    </citation>
    <scope>NUCLEOTIDE SEQUENCE [LARGE SCALE GENOMIC DNA]</scope>
    <source>
        <strain evidence="18">Vietnam Oak-Knoll (FVO)</strain>
    </source>
</reference>
<feature type="domain" description="6-Cys" evidence="16">
    <location>
        <begin position="2345"/>
        <end position="2469"/>
    </location>
</feature>
<dbReference type="PANTHER" id="PTHR38796:SF1">
    <property type="entry name" value="ANCHORED PROTEIN, PUTATIVE (AFU_ORTHOLOGUE AFUA_4G09600)-RELATED"/>
    <property type="match status" value="1"/>
</dbReference>
<dbReference type="PROSITE" id="PS51701">
    <property type="entry name" value="6_CYS"/>
    <property type="match status" value="24"/>
</dbReference>